<accession>A0A5Q0M6U5</accession>
<feature type="transmembrane region" description="Helical" evidence="1">
    <location>
        <begin position="251"/>
        <end position="269"/>
    </location>
</feature>
<feature type="transmembrane region" description="Helical" evidence="1">
    <location>
        <begin position="38"/>
        <end position="57"/>
    </location>
</feature>
<sequence length="424" mass="45636">MRKDSIVKRTLQRPSLRSSVKPEPWWLVAAKAHPFKTLTTAVLLTGGFMTLLFLVSIKHLPELDWASSSTLLAAVAVIGIAIVLFIGGGGVAPAIISMSIENKGAVSGMAIRNMLLCGIPAVFLLILFFVHPLVPLSSQLPTIDQSWILSATLLSMALLAFAIGCSVEGKSRKPATSRASVWMRRADLSFSYFFVQVIWAMMLMTIVVTLALMRQGSEPDNDTRFFQALVVWLGVLALVNALVLRSNTLHAAVRGAFAGMLTMLIALVMQGNLTGLALTAFKALGLANIPARLVLTAHGCELLNAAVRGGPVCTSLPDQKIAVVCPAILKSRLGSPYLIELAPMDAEGHWPAVDGRQTIPIPRKEVLSWPRIGADQSQKVLAGGALTRPSTILTSLNKSNQMEQLWLDEHCNDLPSTKSGPEHE</sequence>
<feature type="transmembrane region" description="Helical" evidence="1">
    <location>
        <begin position="113"/>
        <end position="134"/>
    </location>
</feature>
<proteinExistence type="predicted"/>
<keyword evidence="1" id="KW-0472">Membrane</keyword>
<evidence type="ECO:0000313" key="3">
    <source>
        <dbReference type="Proteomes" id="UP000326780"/>
    </source>
</evidence>
<feature type="transmembrane region" description="Helical" evidence="1">
    <location>
        <begin position="69"/>
        <end position="92"/>
    </location>
</feature>
<organism evidence="2 3">
    <name type="scientific">Variovorax paradoxus</name>
    <dbReference type="NCBI Taxonomy" id="34073"/>
    <lineage>
        <taxon>Bacteria</taxon>
        <taxon>Pseudomonadati</taxon>
        <taxon>Pseudomonadota</taxon>
        <taxon>Betaproteobacteria</taxon>
        <taxon>Burkholderiales</taxon>
        <taxon>Comamonadaceae</taxon>
        <taxon>Variovorax</taxon>
    </lineage>
</organism>
<protein>
    <submittedName>
        <fullName evidence="2">Uncharacterized protein</fullName>
    </submittedName>
</protein>
<feature type="transmembrane region" description="Helical" evidence="1">
    <location>
        <begin position="225"/>
        <end position="244"/>
    </location>
</feature>
<gene>
    <name evidence="2" type="ORF">GFK26_16110</name>
</gene>
<keyword evidence="1" id="KW-1133">Transmembrane helix</keyword>
<evidence type="ECO:0000313" key="2">
    <source>
        <dbReference type="EMBL" id="QFZ84172.1"/>
    </source>
</evidence>
<feature type="transmembrane region" description="Helical" evidence="1">
    <location>
        <begin position="188"/>
        <end position="213"/>
    </location>
</feature>
<dbReference type="RefSeq" id="WP_153282820.1">
    <property type="nucleotide sequence ID" value="NZ_CP045644.1"/>
</dbReference>
<feature type="transmembrane region" description="Helical" evidence="1">
    <location>
        <begin position="146"/>
        <end position="167"/>
    </location>
</feature>
<evidence type="ECO:0000256" key="1">
    <source>
        <dbReference type="SAM" id="Phobius"/>
    </source>
</evidence>
<name>A0A5Q0M6U5_VARPD</name>
<reference evidence="2 3" key="1">
    <citation type="submission" date="2019-10" db="EMBL/GenBank/DDBJ databases">
        <title>Complete genome sequence of Variovorax paradoxus 5C-2.</title>
        <authorList>
            <person name="Gogoleva N.E."/>
            <person name="Balkin A.S."/>
        </authorList>
    </citation>
    <scope>NUCLEOTIDE SEQUENCE [LARGE SCALE GENOMIC DNA]</scope>
    <source>
        <strain evidence="2 3">5C-2</strain>
    </source>
</reference>
<keyword evidence="1" id="KW-0812">Transmembrane</keyword>
<dbReference type="Proteomes" id="UP000326780">
    <property type="component" value="Chromosome"/>
</dbReference>
<dbReference type="AlphaFoldDB" id="A0A5Q0M6U5"/>
<dbReference type="EMBL" id="CP045644">
    <property type="protein sequence ID" value="QFZ84172.1"/>
    <property type="molecule type" value="Genomic_DNA"/>
</dbReference>